<dbReference type="NCBIfam" id="NF002652">
    <property type="entry name" value="PRK02318.2-5"/>
    <property type="match status" value="1"/>
</dbReference>
<feature type="binding site" evidence="7">
    <location>
        <begin position="3"/>
        <end position="14"/>
    </location>
    <ligand>
        <name>NAD(+)</name>
        <dbReference type="ChEBI" id="CHEBI:57540"/>
    </ligand>
</feature>
<dbReference type="Proteomes" id="UP001260956">
    <property type="component" value="Unassembled WGS sequence"/>
</dbReference>
<dbReference type="Proteomes" id="UP001139644">
    <property type="component" value="Unassembled WGS sequence"/>
</dbReference>
<evidence type="ECO:0000256" key="7">
    <source>
        <dbReference type="HAMAP-Rule" id="MF_00196"/>
    </source>
</evidence>
<dbReference type="SUPFAM" id="SSF48179">
    <property type="entry name" value="6-phosphogluconate dehydrogenase C-terminal domain-like"/>
    <property type="match status" value="1"/>
</dbReference>
<evidence type="ECO:0000256" key="5">
    <source>
        <dbReference type="ARBA" id="ARBA00023027"/>
    </source>
</evidence>
<evidence type="ECO:0000259" key="9">
    <source>
        <dbReference type="Pfam" id="PF08125"/>
    </source>
</evidence>
<gene>
    <name evidence="7" type="primary">mtlD</name>
    <name evidence="12" type="ORF">DKP91_13050</name>
    <name evidence="10" type="ORF">KYX88_12225</name>
    <name evidence="11" type="ORF">P6Z85_10315</name>
</gene>
<comment type="caution">
    <text evidence="11">The sequence shown here is derived from an EMBL/GenBank/DDBJ whole genome shotgun (WGS) entry which is preliminary data.</text>
</comment>
<dbReference type="GO" id="GO:0005829">
    <property type="term" value="C:cytosol"/>
    <property type="evidence" value="ECO:0007669"/>
    <property type="project" value="TreeGrafter"/>
</dbReference>
<keyword evidence="5 7" id="KW-0520">NAD</keyword>
<keyword evidence="4 7" id="KW-0560">Oxidoreductase</keyword>
<evidence type="ECO:0000259" key="8">
    <source>
        <dbReference type="Pfam" id="PF01232"/>
    </source>
</evidence>
<evidence type="ECO:0000313" key="10">
    <source>
        <dbReference type="EMBL" id="MBX4223550.1"/>
    </source>
</evidence>
<dbReference type="InterPro" id="IPR023028">
    <property type="entry name" value="Mannitol_1_phos_5_DH"/>
</dbReference>
<dbReference type="AlphaFoldDB" id="A0A2C9X800"/>
<dbReference type="Gene3D" id="3.40.50.720">
    <property type="entry name" value="NAD(P)-binding Rossmann-like Domain"/>
    <property type="match status" value="1"/>
</dbReference>
<dbReference type="GO" id="GO:0019592">
    <property type="term" value="P:mannitol catabolic process"/>
    <property type="evidence" value="ECO:0007669"/>
    <property type="project" value="TreeGrafter"/>
</dbReference>
<dbReference type="EMBL" id="JARPTX010000036">
    <property type="protein sequence ID" value="MDT2370537.1"/>
    <property type="molecule type" value="Genomic_DNA"/>
</dbReference>
<dbReference type="InterPro" id="IPR008927">
    <property type="entry name" value="6-PGluconate_DH-like_C_sf"/>
</dbReference>
<accession>A0A2C9X800</accession>
<organism evidence="11 14">
    <name type="scientific">Enterococcus faecium</name>
    <name type="common">Streptococcus faecium</name>
    <dbReference type="NCBI Taxonomy" id="1352"/>
    <lineage>
        <taxon>Bacteria</taxon>
        <taxon>Bacillati</taxon>
        <taxon>Bacillota</taxon>
        <taxon>Bacilli</taxon>
        <taxon>Lactobacillales</taxon>
        <taxon>Enterococcaceae</taxon>
        <taxon>Enterococcus</taxon>
    </lineage>
</organism>
<dbReference type="Proteomes" id="UP000249070">
    <property type="component" value="Unassembled WGS sequence"/>
</dbReference>
<proteinExistence type="inferred from homology"/>
<dbReference type="GO" id="GO:0008926">
    <property type="term" value="F:mannitol-1-phosphate 5-dehydrogenase activity"/>
    <property type="evidence" value="ECO:0007669"/>
    <property type="project" value="UniProtKB-UniRule"/>
</dbReference>
<dbReference type="EMBL" id="JAIFOC010000128">
    <property type="protein sequence ID" value="MBX4223550.1"/>
    <property type="molecule type" value="Genomic_DNA"/>
</dbReference>
<reference evidence="12 13" key="1">
    <citation type="submission" date="2018-05" db="EMBL/GenBank/DDBJ databases">
        <title>Vancomycin-resistant Enterococcus faecium strain from Chelyabinsk, Russia.</title>
        <authorList>
            <person name="Gostev V."/>
            <person name="Goncharov A."/>
            <person name="Kolodzhieva V."/>
            <person name="Suvorov A."/>
            <person name="Sidorenko S."/>
            <person name="Zueva L."/>
        </authorList>
    </citation>
    <scope>NUCLEOTIDE SEQUENCE [LARGE SCALE GENOMIC DNA]</scope>
    <source>
        <strain evidence="12 13">20</strain>
    </source>
</reference>
<evidence type="ECO:0000256" key="6">
    <source>
        <dbReference type="ARBA" id="ARBA00048615"/>
    </source>
</evidence>
<dbReference type="InterPro" id="IPR013118">
    <property type="entry name" value="Mannitol_DH_C"/>
</dbReference>
<dbReference type="InterPro" id="IPR013131">
    <property type="entry name" value="Mannitol_DH_N"/>
</dbReference>
<reference evidence="10" key="2">
    <citation type="journal article" date="2022" name="J. Anim. Sci.">
        <title>Whole genome sequence analyses-based assessment of virulence potential and antimicrobial susceptibilities and resistance of Enterococcus faecium strains isolated from commercial swine and cattle probiotic products.</title>
        <authorList>
            <person name="Shridhar P.B."/>
            <person name="Amachawadi R.G."/>
            <person name="Tokach M."/>
            <person name="Patel I."/>
            <person name="Gangiredla J."/>
            <person name="Mammel M."/>
            <person name="Nagaraja T.G."/>
        </authorList>
    </citation>
    <scope>NUCLEOTIDE SEQUENCE</scope>
    <source>
        <strain evidence="10">EF215</strain>
    </source>
</reference>
<reference evidence="11" key="3">
    <citation type="submission" date="2023-03" db="EMBL/GenBank/DDBJ databases">
        <authorList>
            <person name="Shen W."/>
            <person name="Cai J."/>
        </authorList>
    </citation>
    <scope>NUCLEOTIDE SEQUENCE</scope>
    <source>
        <strain evidence="11">B1010-2</strain>
    </source>
</reference>
<dbReference type="PANTHER" id="PTHR30524:SF0">
    <property type="entry name" value="ALTRONATE OXIDOREDUCTASE-RELATED"/>
    <property type="match status" value="1"/>
</dbReference>
<dbReference type="SUPFAM" id="SSF51735">
    <property type="entry name" value="NAD(P)-binding Rossmann-fold domains"/>
    <property type="match status" value="1"/>
</dbReference>
<evidence type="ECO:0000313" key="14">
    <source>
        <dbReference type="Proteomes" id="UP001260956"/>
    </source>
</evidence>
<dbReference type="RefSeq" id="WP_002330245.1">
    <property type="nucleotide sequence ID" value="NZ_AP027221.1"/>
</dbReference>
<dbReference type="PANTHER" id="PTHR30524">
    <property type="entry name" value="MANNITOL-1-PHOSPHATE 5-DEHYDROGENASE"/>
    <property type="match status" value="1"/>
</dbReference>
<dbReference type="EMBL" id="QHGU01000094">
    <property type="protein sequence ID" value="PZM54094.1"/>
    <property type="molecule type" value="Genomic_DNA"/>
</dbReference>
<dbReference type="Pfam" id="PF01232">
    <property type="entry name" value="Mannitol_dh"/>
    <property type="match status" value="1"/>
</dbReference>
<comment type="similarity">
    <text evidence="1 7">Belongs to the mannitol dehydrogenase family.</text>
</comment>
<feature type="domain" description="Mannitol dehydrogenase C-terminal" evidence="9">
    <location>
        <begin position="203"/>
        <end position="374"/>
    </location>
</feature>
<sequence length="379" mass="42939">MKAVHFGAGNIGRGLIGQILHQNGFDLCFIDTNPELIHQLNQDKGYTIEIIDEMNRSDFIDHVVALNSLSELEEVITATKNADILTTSVGAINLVKIAPIIAQALSKRFEQKHSINIVANENVINASDVLKKEIYSLLSEKEQENFDEYAYFVNTAIDRQSLGKVLGGKMISVVEPYYEWIMDRQQLDPTTSFDMKNVNLVDDMEPYIERKLYIVNAAHAAVAYLGALKGYKTIQEAIQNMEIFNLVKQFLMENIEYFVQKYHFSREELTSFVEKTLNRHGNQKLSDEITRVGSSPIRKLGPNDRLIAPIVKLDSYHLPYDAGIKVIAAGYHYRNLADPEAEQLRRMIVNDGLKATIKKISRLEGKLLNEVVAAYESQI</sequence>
<dbReference type="HAMAP" id="MF_00196">
    <property type="entry name" value="Mannitol_dehydrog"/>
    <property type="match status" value="1"/>
</dbReference>
<evidence type="ECO:0000313" key="11">
    <source>
        <dbReference type="EMBL" id="MDT2370537.1"/>
    </source>
</evidence>
<evidence type="ECO:0000313" key="12">
    <source>
        <dbReference type="EMBL" id="PZM54094.1"/>
    </source>
</evidence>
<dbReference type="EC" id="1.1.1.17" evidence="2 7"/>
<evidence type="ECO:0000313" key="13">
    <source>
        <dbReference type="Proteomes" id="UP000249070"/>
    </source>
</evidence>
<protein>
    <recommendedName>
        <fullName evidence="3 7">Mannitol-1-phosphate 5-dehydrogenase</fullName>
        <ecNumber evidence="2 7">1.1.1.17</ecNumber>
    </recommendedName>
</protein>
<evidence type="ECO:0000256" key="3">
    <source>
        <dbReference type="ARBA" id="ARBA00016219"/>
    </source>
</evidence>
<dbReference type="InterPro" id="IPR036291">
    <property type="entry name" value="NAD(P)-bd_dom_sf"/>
</dbReference>
<evidence type="ECO:0000256" key="4">
    <source>
        <dbReference type="ARBA" id="ARBA00023002"/>
    </source>
</evidence>
<evidence type="ECO:0000256" key="2">
    <source>
        <dbReference type="ARBA" id="ARBA00012939"/>
    </source>
</evidence>
<name>A0A2C9X800_ENTFC</name>
<feature type="domain" description="Mannitol dehydrogenase N-terminal" evidence="8">
    <location>
        <begin position="1"/>
        <end position="187"/>
    </location>
</feature>
<comment type="catalytic activity">
    <reaction evidence="6 7">
        <text>D-mannitol 1-phosphate + NAD(+) = beta-D-fructose 6-phosphate + NADH + H(+)</text>
        <dbReference type="Rhea" id="RHEA:19661"/>
        <dbReference type="ChEBI" id="CHEBI:15378"/>
        <dbReference type="ChEBI" id="CHEBI:57540"/>
        <dbReference type="ChEBI" id="CHEBI:57634"/>
        <dbReference type="ChEBI" id="CHEBI:57945"/>
        <dbReference type="ChEBI" id="CHEBI:61381"/>
        <dbReference type="EC" id="1.1.1.17"/>
    </reaction>
</comment>
<dbReference type="Gene3D" id="1.10.1040.10">
    <property type="entry name" value="N-(1-d-carboxylethyl)-l-norvaline Dehydrogenase, domain 2"/>
    <property type="match status" value="1"/>
</dbReference>
<evidence type="ECO:0000256" key="1">
    <source>
        <dbReference type="ARBA" id="ARBA00006541"/>
    </source>
</evidence>
<dbReference type="InterPro" id="IPR013328">
    <property type="entry name" value="6PGD_dom2"/>
</dbReference>
<dbReference type="Pfam" id="PF08125">
    <property type="entry name" value="Mannitol_dh_C"/>
    <property type="match status" value="1"/>
</dbReference>